<evidence type="ECO:0000313" key="3">
    <source>
        <dbReference type="Proteomes" id="UP001185012"/>
    </source>
</evidence>
<name>A0ABU1IMN8_9BACL</name>
<proteinExistence type="predicted"/>
<protein>
    <submittedName>
        <fullName evidence="2">AhpD family alkylhydroperoxidase</fullName>
    </submittedName>
</protein>
<organism evidence="2 3">
    <name type="scientific">Desmospora profundinema</name>
    <dbReference type="NCBI Taxonomy" id="1571184"/>
    <lineage>
        <taxon>Bacteria</taxon>
        <taxon>Bacillati</taxon>
        <taxon>Bacillota</taxon>
        <taxon>Bacilli</taxon>
        <taxon>Bacillales</taxon>
        <taxon>Thermoactinomycetaceae</taxon>
        <taxon>Desmospora</taxon>
    </lineage>
</organism>
<dbReference type="Pfam" id="PF02627">
    <property type="entry name" value="CMD"/>
    <property type="match status" value="1"/>
</dbReference>
<dbReference type="PANTHER" id="PTHR33930:SF2">
    <property type="entry name" value="BLR3452 PROTEIN"/>
    <property type="match status" value="1"/>
</dbReference>
<dbReference type="RefSeq" id="WP_309865440.1">
    <property type="nucleotide sequence ID" value="NZ_JAVDQG010000004.1"/>
</dbReference>
<dbReference type="EMBL" id="JAVDQG010000004">
    <property type="protein sequence ID" value="MDR6226052.1"/>
    <property type="molecule type" value="Genomic_DNA"/>
</dbReference>
<evidence type="ECO:0000313" key="2">
    <source>
        <dbReference type="EMBL" id="MDR6226052.1"/>
    </source>
</evidence>
<dbReference type="Gene3D" id="1.20.1290.10">
    <property type="entry name" value="AhpD-like"/>
    <property type="match status" value="1"/>
</dbReference>
<dbReference type="InterPro" id="IPR003779">
    <property type="entry name" value="CMD-like"/>
</dbReference>
<feature type="domain" description="Carboxymuconolactone decarboxylase-like" evidence="1">
    <location>
        <begin position="25"/>
        <end position="107"/>
    </location>
</feature>
<gene>
    <name evidence="2" type="ORF">JOE21_002058</name>
</gene>
<accession>A0ABU1IMN8</accession>
<sequence length="121" mass="13106">MEGSMIQEALEEYKAGVSALEKHLPQVAREYNRFTQACFKKGELSVKQKHLIGIALGCLTNDEFCIIYHTKEAVDQGAKQQEVLEAAAVAGAFGGGMAMSQTVTLLQEALQEFTGGESTVH</sequence>
<keyword evidence="3" id="KW-1185">Reference proteome</keyword>
<evidence type="ECO:0000259" key="1">
    <source>
        <dbReference type="Pfam" id="PF02627"/>
    </source>
</evidence>
<reference evidence="2 3" key="1">
    <citation type="submission" date="2023-07" db="EMBL/GenBank/DDBJ databases">
        <title>Genomic Encyclopedia of Type Strains, Phase IV (KMG-IV): sequencing the most valuable type-strain genomes for metagenomic binning, comparative biology and taxonomic classification.</title>
        <authorList>
            <person name="Goeker M."/>
        </authorList>
    </citation>
    <scope>NUCLEOTIDE SEQUENCE [LARGE SCALE GENOMIC DNA]</scope>
    <source>
        <strain evidence="2 3">DSM 45903</strain>
    </source>
</reference>
<dbReference type="SUPFAM" id="SSF69118">
    <property type="entry name" value="AhpD-like"/>
    <property type="match status" value="1"/>
</dbReference>
<comment type="caution">
    <text evidence="2">The sequence shown here is derived from an EMBL/GenBank/DDBJ whole genome shotgun (WGS) entry which is preliminary data.</text>
</comment>
<dbReference type="Proteomes" id="UP001185012">
    <property type="component" value="Unassembled WGS sequence"/>
</dbReference>
<dbReference type="InterPro" id="IPR029032">
    <property type="entry name" value="AhpD-like"/>
</dbReference>
<dbReference type="PANTHER" id="PTHR33930">
    <property type="entry name" value="ALKYL HYDROPEROXIDE REDUCTASE AHPD"/>
    <property type="match status" value="1"/>
</dbReference>